<dbReference type="EMBL" id="CP100595">
    <property type="protein sequence ID" value="UTJ07929.1"/>
    <property type="molecule type" value="Genomic_DNA"/>
</dbReference>
<dbReference type="Gene3D" id="3.40.50.410">
    <property type="entry name" value="von Willebrand factor, type A domain"/>
    <property type="match status" value="1"/>
</dbReference>
<proteinExistence type="predicted"/>
<dbReference type="SMART" id="SM00327">
    <property type="entry name" value="VWA"/>
    <property type="match status" value="1"/>
</dbReference>
<dbReference type="Gene3D" id="2.60.40.2810">
    <property type="match status" value="1"/>
</dbReference>
<dbReference type="PROSITE" id="PS50234">
    <property type="entry name" value="VWFA"/>
    <property type="match status" value="1"/>
</dbReference>
<keyword evidence="3" id="KW-1185">Reference proteome</keyword>
<dbReference type="NCBIfam" id="TIGR01965">
    <property type="entry name" value="VCBS_repeat"/>
    <property type="match status" value="1"/>
</dbReference>
<gene>
    <name evidence="2" type="ORF">NJU99_13750</name>
</gene>
<dbReference type="InterPro" id="IPR047995">
    <property type="entry name" value="Choice_anch_K"/>
</dbReference>
<accession>A0ABY5E8R2</accession>
<dbReference type="NCBIfam" id="NF012211">
    <property type="entry name" value="tand_rpt_95"/>
    <property type="match status" value="2"/>
</dbReference>
<feature type="domain" description="VWFA" evidence="1">
    <location>
        <begin position="169"/>
        <end position="357"/>
    </location>
</feature>
<dbReference type="SUPFAM" id="SSF141072">
    <property type="entry name" value="CalX-like"/>
    <property type="match status" value="1"/>
</dbReference>
<dbReference type="InterPro" id="IPR002035">
    <property type="entry name" value="VWF_A"/>
</dbReference>
<dbReference type="CDD" id="cd00198">
    <property type="entry name" value="vWFA"/>
    <property type="match status" value="1"/>
</dbReference>
<dbReference type="InterPro" id="IPR036465">
    <property type="entry name" value="vWFA_dom_sf"/>
</dbReference>
<organism evidence="2 3">
    <name type="scientific">Arcobacter roscoffensis</name>
    <dbReference type="NCBI Taxonomy" id="2961520"/>
    <lineage>
        <taxon>Bacteria</taxon>
        <taxon>Pseudomonadati</taxon>
        <taxon>Campylobacterota</taxon>
        <taxon>Epsilonproteobacteria</taxon>
        <taxon>Campylobacterales</taxon>
        <taxon>Arcobacteraceae</taxon>
        <taxon>Arcobacter</taxon>
    </lineage>
</organism>
<sequence length="2500" mass="269349">MTDNDSLYMSIDPTQVDEDALVGTSDQDSYDPDIKEFTGNLGLNTKLDVDLAFSGGQDTTLTSKGESISLRYSSNNEVIKGLSADGREIFEVSLNEDKGTYTFKLKDVVDHPDFTSEDLISDLSFSVIAKTQLGHVAVADINIDIADDIPTASCTIIDADSQYKETDTNLVIAIDNSGSMGSGLGSKMQLAIQAAIKLIEKYENMGDVNVKIVSFNTDASASQWYTSSTDAKNALSALTSGGYTNYEDTLRDTMDTYDTSSDPKPSSDQEIFYMLSDGNATAGDANGSDNISGLIPEWKAFAEANFDDVYSIGIGTNVDLDGNYRGSLDQIADVANGHDTFVVRNVNDLTDEMLATIVNINGVLVINSGGNKLDFSFGADGPADENGPKLDGGKLSFTWGDGDLSDGTGVIVNNNDGTGPDLEWLVYNNGKVLLGKDANTGEILVKLEANNVNNDNPTYEVTQFVPNTGIDKLEVPFHVVDGDGDGATGCLNIDIDANFQAFIKLTGDSSITEADGAQLVHNLELVDQNGAPINLRAGQKVTVELEYTNDSTNNEDFTAPKIVQVEIVGTIDGVNSVQVINEVVNDLFKEGTESYTLSVKSVNTNVNGLGNIGIDTTDNSVTGTIVDNTDVVTASITGDSSVNEGEKSSYKVELKDENDNPVIAKEDMVVTLEYTYVDTTTNEDITEIATVIIPKDSSSVEFDIQTIADTLFEGNEVFKVSILSISNTEDYEQFDIDNTPVTTEITDDESFVMNIDRALVDEDALVNTSDNDGYSTVKTFTGSYSFNTNLDVDVAFKAGQTTNLTSKGEAITLELSANKNALVGKSGTREIFEIILDEANNEYTVMLKDVIDHGDITSEDLETLSVLLEGTTVAGNVEATLNIDIADDIVTVDNTNAETVSIDNAQFTNMIINGSFENVTGFKTSGSDAFVENKDLSSGSWIGLQAMEGWELLSKSSMWMEPHEQAHASVGADDGENYMDLGETNSNDSDIENTHIGQIISGAQDGVTYDLSFAFRDKAFTQANEADSGKMQVIWNGEVIATVDGDNSSWQTMNLQVEGGSGDGSNRLEFKEIGEGNDNWGMALDDIQMTASSITHTGSLSDNSGLDVNFGADGKGSYELDSKAGWTLSTDKSTLTKDDGSLIVRMNSSNGEYSVEQLKPTTLGDISVPVKVTDGDGDSATTNIQVSVENKTPELPDSIIVKLVENDSVVEGDTLAHRVELYDQNGNPVAVPAGGYVEVRLTYTPTNPNGATENVDYSSQNTVRIYGGTSGTYIFNKTIDDTIYEGNESYELSIDSVTSNIIDSNIISVDTNANSVTGEIVENDAANIGPDAVDDTKSLSENSAININVLNNDTDPDNDTLTVTSVTQPTNGTVSINSDGTIKYTPNSEYIGNDSFTYTISDGNGGTDTATVTLTVNKVDEAPVVTNGYAVVSEEALTAGIKDAQGNPDSTNSKVYLGKVSVSDANIEDSLSVTLRAPAEILRATNGQAITWSGQGTNTLVGKVGTQDVLKVTIDDSGNYKVELFDNVEHPVQNVEDVLSLNFKVDVSDGKFTSTGNLRVDIEDDSGVANKSEETIVVEKDTVFIKNLEAGFVNSKFNNGTYQTLEQNTDSDAYKDSIYWGTPYRSYNTNYGKSSGYILEDNSMFTSSTGSQVDTNGIFKLADFTHENWPTYANSSNLDKTTMTMNMDVMINGKLVPVSFNILLDHTETPNSGADPRDYITLPDSDIHVNVDGKDFAFTVEGFRNSNGQYVKTIYTDEAASNKFEIFASIKPATELPEVSGSINYAAGADGLESITWGDLTSQYGTMTVDANGNYRFVVNQHTKDNIAANQNIVEEFTYTITDKDGDTSTSTVKINISGTQSSNAIPDAVDDRVAVWENIATNINVLANDTDADGDTLRITNVDSNVMLNGKIVGTAEIVTVNGVDKVRFTPNENFDLTKGERDTIEINYQITDGNGGYDSATALVDVVGIDDEADSPNLAMEVCYVETIKYGSGSSGYYVMGTYSSDGSWYGDDGYRSGSYSYGDDSYGGGYFAWGGNTGYCYNTYKYKISVESSLNDNDGSETLSKVTLSSIPNGMNLYVNNVQIHPNVDGTYTVPNNADVYGLINRVPSTYEFNSIRASVTAHESNDGVYRGSIDGEEATITVDKFGNKTAQLIDGVVEGVEYETSSGVKGITDKDGNFSYKEGDSITFKIGGVILGVATAQDVASGKTFLQDIADVERTDLNDEYLENLATFLQSLDINADAYDGIVISQEIRAALEGVSIDLRTASEEEVKTLVESLGKEYISEEDAMQHVKDMLVEYTDLKEEEFDEHISDDLTLATLGNKPLSNIEYVTTSGIKGVTSDKGEFVFNEEDDITFIKDGEVLATVETSVIGEDNLITLDELNEFNIASNTEFIAQDVDLEALIPNDALVSKDEVSTNIEDVNIDIDEVIESASEELKIFKEGDNKISLENSEELWSNEGTKEIDGDKYSVYKGTSATTSNIKVLIDEDVSIEPDL</sequence>
<dbReference type="InterPro" id="IPR010221">
    <property type="entry name" value="VCBS_dom"/>
</dbReference>
<reference evidence="2" key="1">
    <citation type="submission" date="2022-07" db="EMBL/GenBank/DDBJ databases">
        <title>Arcobacter roscoffensis sp. nov., a marine bacterium isolated from coastal seawater collected from Roscoff, France.</title>
        <authorList>
            <person name="Pascual J."/>
            <person name="Lepeaux C."/>
            <person name="Methner A."/>
            <person name="Overmann J."/>
        </authorList>
    </citation>
    <scope>NUCLEOTIDE SEQUENCE</scope>
    <source>
        <strain evidence="2">ARW1-2F2</strain>
    </source>
</reference>
<evidence type="ECO:0000313" key="3">
    <source>
        <dbReference type="Proteomes" id="UP001060012"/>
    </source>
</evidence>
<dbReference type="SUPFAM" id="SSF53300">
    <property type="entry name" value="vWA-like"/>
    <property type="match status" value="1"/>
</dbReference>
<name>A0ABY5E8R2_9BACT</name>
<dbReference type="Proteomes" id="UP001060012">
    <property type="component" value="Chromosome"/>
</dbReference>
<evidence type="ECO:0000313" key="2">
    <source>
        <dbReference type="EMBL" id="UTJ07929.1"/>
    </source>
</evidence>
<dbReference type="Pfam" id="PF17963">
    <property type="entry name" value="Big_9"/>
    <property type="match status" value="3"/>
</dbReference>
<protein>
    <submittedName>
        <fullName evidence="2">Tandem-95 repeat protein</fullName>
    </submittedName>
</protein>
<dbReference type="InterPro" id="IPR038081">
    <property type="entry name" value="CalX-like_sf"/>
</dbReference>
<evidence type="ECO:0000259" key="1">
    <source>
        <dbReference type="PROSITE" id="PS50234"/>
    </source>
</evidence>
<dbReference type="Pfam" id="PF13519">
    <property type="entry name" value="VWA_2"/>
    <property type="match status" value="1"/>
</dbReference>
<dbReference type="NCBIfam" id="NF038131">
    <property type="entry name" value="choice_anch_K"/>
    <property type="match status" value="1"/>
</dbReference>